<keyword evidence="1" id="KW-0812">Transmembrane</keyword>
<dbReference type="Proteomes" id="UP000219573">
    <property type="component" value="Unassembled WGS sequence"/>
</dbReference>
<feature type="transmembrane region" description="Helical" evidence="1">
    <location>
        <begin position="191"/>
        <end position="210"/>
    </location>
</feature>
<protein>
    <submittedName>
        <fullName evidence="2">Uncharacterized conserved protein YqhQ</fullName>
    </submittedName>
</protein>
<organism evidence="2 3">
    <name type="scientific">Orenia metallireducens</name>
    <dbReference type="NCBI Taxonomy" id="1413210"/>
    <lineage>
        <taxon>Bacteria</taxon>
        <taxon>Bacillati</taxon>
        <taxon>Bacillota</taxon>
        <taxon>Clostridia</taxon>
        <taxon>Halanaerobiales</taxon>
        <taxon>Halobacteroidaceae</taxon>
        <taxon>Orenia</taxon>
    </lineage>
</organism>
<dbReference type="AlphaFoldDB" id="A0A285GNF5"/>
<dbReference type="PANTHER" id="PTHR42867">
    <property type="entry name" value="MEMBRANE PROTEIN-RELATED"/>
    <property type="match status" value="1"/>
</dbReference>
<accession>A0A285GNF5</accession>
<evidence type="ECO:0000313" key="3">
    <source>
        <dbReference type="Proteomes" id="UP000219573"/>
    </source>
</evidence>
<keyword evidence="3" id="KW-1185">Reference proteome</keyword>
<keyword evidence="1" id="KW-0472">Membrane</keyword>
<gene>
    <name evidence="2" type="ORF">SAMN06265827_10836</name>
</gene>
<dbReference type="STRING" id="1413210.U472_15150"/>
<dbReference type="OrthoDB" id="9784805at2"/>
<dbReference type="EMBL" id="OBDZ01000008">
    <property type="protein sequence ID" value="SNY24036.1"/>
    <property type="molecule type" value="Genomic_DNA"/>
</dbReference>
<feature type="transmembrane region" description="Helical" evidence="1">
    <location>
        <begin position="89"/>
        <end position="114"/>
    </location>
</feature>
<keyword evidence="1" id="KW-1133">Transmembrane helix</keyword>
<reference evidence="3" key="1">
    <citation type="submission" date="2017-09" db="EMBL/GenBank/DDBJ databases">
        <authorList>
            <person name="Varghese N."/>
            <person name="Submissions S."/>
        </authorList>
    </citation>
    <scope>NUCLEOTIDE SEQUENCE [LARGE SCALE GENOMIC DNA]</scope>
    <source>
        <strain evidence="3">MSL47</strain>
    </source>
</reference>
<feature type="transmembrane region" description="Helical" evidence="1">
    <location>
        <begin position="216"/>
        <end position="237"/>
    </location>
</feature>
<dbReference type="PANTHER" id="PTHR42867:SF1">
    <property type="entry name" value="MEMBRANE PROTEIN-RELATED"/>
    <property type="match status" value="1"/>
</dbReference>
<dbReference type="RefSeq" id="WP_097017365.1">
    <property type="nucleotide sequence ID" value="NZ_OBDZ01000008.1"/>
</dbReference>
<feature type="transmembrane region" description="Helical" evidence="1">
    <location>
        <begin position="126"/>
        <end position="146"/>
    </location>
</feature>
<name>A0A285GNF5_9FIRM</name>
<feature type="transmembrane region" description="Helical" evidence="1">
    <location>
        <begin position="55"/>
        <end position="77"/>
    </location>
</feature>
<proteinExistence type="predicted"/>
<dbReference type="Pfam" id="PF07136">
    <property type="entry name" value="DUF1385"/>
    <property type="match status" value="1"/>
</dbReference>
<evidence type="ECO:0000313" key="2">
    <source>
        <dbReference type="EMBL" id="SNY24036.1"/>
    </source>
</evidence>
<sequence length="290" mass="32646">MSKTQYGGQAVIEGVMMRGKSHVAIAVRKEDGQIVLDRRKLKVLSDKFKFLKWPIIRGVVALFQSLILGLQALTFSANQFSEEEEELTFWELISSMGVSFGLAIGLFVALPALLVSFLENNITSVLLLNLSEGIIKISFFLIYIVAISRLEDIKRVFQYHGAEHKVIHNYESKLPLTPENAQKFSTLHPRCGTNFLLIVMMMSVLLFSFFGKPTLVNRILIHIALLPVVAGLSYELIKQAGKKKVNRLFKLVALPGLYLQKLTTKEPSLEQLEVAIKSLETVLEEEREVV</sequence>
<evidence type="ECO:0000256" key="1">
    <source>
        <dbReference type="SAM" id="Phobius"/>
    </source>
</evidence>
<dbReference type="InterPro" id="IPR010787">
    <property type="entry name" value="DUF1385"/>
</dbReference>